<protein>
    <submittedName>
        <fullName evidence="2">Uncharacterized protein</fullName>
    </submittedName>
</protein>
<reference evidence="2" key="1">
    <citation type="submission" date="2017-02" db="UniProtKB">
        <authorList>
            <consortium name="WormBaseParasite"/>
        </authorList>
    </citation>
    <scope>IDENTIFICATION</scope>
</reference>
<keyword evidence="1" id="KW-1185">Reference proteome</keyword>
<organism evidence="1 2">
    <name type="scientific">Ascaris lumbricoides</name>
    <name type="common">Giant roundworm</name>
    <dbReference type="NCBI Taxonomy" id="6252"/>
    <lineage>
        <taxon>Eukaryota</taxon>
        <taxon>Metazoa</taxon>
        <taxon>Ecdysozoa</taxon>
        <taxon>Nematoda</taxon>
        <taxon>Chromadorea</taxon>
        <taxon>Rhabditida</taxon>
        <taxon>Spirurina</taxon>
        <taxon>Ascaridomorpha</taxon>
        <taxon>Ascaridoidea</taxon>
        <taxon>Ascarididae</taxon>
        <taxon>Ascaris</taxon>
    </lineage>
</organism>
<accession>A0A0M3IPQ2</accession>
<name>A0A0M3IPQ2_ASCLU</name>
<evidence type="ECO:0000313" key="2">
    <source>
        <dbReference type="WBParaSite" id="ALUE_0002073001-mRNA-1"/>
    </source>
</evidence>
<dbReference type="WBParaSite" id="ALUE_0002073001-mRNA-1">
    <property type="protein sequence ID" value="ALUE_0002073001-mRNA-1"/>
    <property type="gene ID" value="ALUE_0002073001"/>
</dbReference>
<sequence>MIAYSLVCKKDSSITLINFKKNIKFQVSKQTTEYVQFLGQERGQLLKESNKMFENKFPFHRLQTTATNKYIGVHIKEKKRVINKSPQNISSISRWTMVDMAVPQ</sequence>
<dbReference type="AlphaFoldDB" id="A0A0M3IPQ2"/>
<dbReference type="Proteomes" id="UP000036681">
    <property type="component" value="Unplaced"/>
</dbReference>
<proteinExistence type="predicted"/>
<evidence type="ECO:0000313" key="1">
    <source>
        <dbReference type="Proteomes" id="UP000036681"/>
    </source>
</evidence>